<dbReference type="Pfam" id="PF14295">
    <property type="entry name" value="PAN_4"/>
    <property type="match status" value="1"/>
</dbReference>
<dbReference type="RefSeq" id="XP_005645137.1">
    <property type="nucleotide sequence ID" value="XM_005645080.1"/>
</dbReference>
<accession>I0YQC4</accession>
<sequence length="281" mass="29628">MVIYIRHPKALSWAVGLLLPISCLTEGTYGYRPPAGGEAAPSMFQANVSTSSAPQPLHQAWSRGPPTGFVSGRDQASGKPLDTTDFKFKGAALDAYPDTTFQINTGCSPSAPNDNLATGALVYGVSNFNSSQRTYYFTYNLTTLSDADKPQYKSVLAGFIERLQNMVDGEPKCNTPISAVNNLEASANYKGDLLSDVMTLQDSDACCQACKSKQGCNVFVWCPASGGCDTGGGSKFPYQGCQLKSQPGLTAGSQPEAWGRGPGTTDFASADGGVVEKLVLV</sequence>
<dbReference type="STRING" id="574566.I0YQC4"/>
<feature type="signal peptide" evidence="2">
    <location>
        <begin position="1"/>
        <end position="30"/>
    </location>
</feature>
<organism evidence="4 5">
    <name type="scientific">Coccomyxa subellipsoidea (strain C-169)</name>
    <name type="common">Green microalga</name>
    <dbReference type="NCBI Taxonomy" id="574566"/>
    <lineage>
        <taxon>Eukaryota</taxon>
        <taxon>Viridiplantae</taxon>
        <taxon>Chlorophyta</taxon>
        <taxon>core chlorophytes</taxon>
        <taxon>Trebouxiophyceae</taxon>
        <taxon>Trebouxiophyceae incertae sedis</taxon>
        <taxon>Coccomyxaceae</taxon>
        <taxon>Coccomyxa</taxon>
        <taxon>Coccomyxa subellipsoidea</taxon>
    </lineage>
</organism>
<proteinExistence type="predicted"/>
<feature type="region of interest" description="Disordered" evidence="1">
    <location>
        <begin position="55"/>
        <end position="80"/>
    </location>
</feature>
<dbReference type="Proteomes" id="UP000007264">
    <property type="component" value="Unassembled WGS sequence"/>
</dbReference>
<dbReference type="EMBL" id="AGSI01000015">
    <property type="protein sequence ID" value="EIE20593.1"/>
    <property type="molecule type" value="Genomic_DNA"/>
</dbReference>
<evidence type="ECO:0000259" key="3">
    <source>
        <dbReference type="Pfam" id="PF14295"/>
    </source>
</evidence>
<name>I0YQC4_COCSC</name>
<evidence type="ECO:0000256" key="1">
    <source>
        <dbReference type="SAM" id="MobiDB-lite"/>
    </source>
</evidence>
<keyword evidence="2" id="KW-0732">Signal</keyword>
<keyword evidence="5" id="KW-1185">Reference proteome</keyword>
<dbReference type="Gene3D" id="3.50.4.10">
    <property type="entry name" value="Hepatocyte Growth Factor"/>
    <property type="match status" value="1"/>
</dbReference>
<comment type="caution">
    <text evidence="4">The sequence shown here is derived from an EMBL/GenBank/DDBJ whole genome shotgun (WGS) entry which is preliminary data.</text>
</comment>
<evidence type="ECO:0000313" key="4">
    <source>
        <dbReference type="EMBL" id="EIE20593.1"/>
    </source>
</evidence>
<dbReference type="KEGG" id="csl:COCSUDRAFT_57736"/>
<evidence type="ECO:0000313" key="5">
    <source>
        <dbReference type="Proteomes" id="UP000007264"/>
    </source>
</evidence>
<feature type="chain" id="PRO_5003636377" description="Apple domain-containing protein" evidence="2">
    <location>
        <begin position="31"/>
        <end position="281"/>
    </location>
</feature>
<protein>
    <recommendedName>
        <fullName evidence="3">Apple domain-containing protein</fullName>
    </recommendedName>
</protein>
<gene>
    <name evidence="4" type="ORF">COCSUDRAFT_57736</name>
</gene>
<evidence type="ECO:0000256" key="2">
    <source>
        <dbReference type="SAM" id="SignalP"/>
    </source>
</evidence>
<feature type="domain" description="Apple" evidence="3">
    <location>
        <begin position="187"/>
        <end position="244"/>
    </location>
</feature>
<dbReference type="GeneID" id="17038569"/>
<dbReference type="OrthoDB" id="508259at2759"/>
<dbReference type="AlphaFoldDB" id="I0YQC4"/>
<dbReference type="InterPro" id="IPR003609">
    <property type="entry name" value="Pan_app"/>
</dbReference>
<reference evidence="4 5" key="1">
    <citation type="journal article" date="2012" name="Genome Biol.">
        <title>The genome of the polar eukaryotic microalga coccomyxa subellipsoidea reveals traits of cold adaptation.</title>
        <authorList>
            <person name="Blanc G."/>
            <person name="Agarkova I."/>
            <person name="Grimwood J."/>
            <person name="Kuo A."/>
            <person name="Brueggeman A."/>
            <person name="Dunigan D."/>
            <person name="Gurnon J."/>
            <person name="Ladunga I."/>
            <person name="Lindquist E."/>
            <person name="Lucas S."/>
            <person name="Pangilinan J."/>
            <person name="Proschold T."/>
            <person name="Salamov A."/>
            <person name="Schmutz J."/>
            <person name="Weeks D."/>
            <person name="Yamada T."/>
            <person name="Claverie J.M."/>
            <person name="Grigoriev I."/>
            <person name="Van Etten J."/>
            <person name="Lomsadze A."/>
            <person name="Borodovsky M."/>
        </authorList>
    </citation>
    <scope>NUCLEOTIDE SEQUENCE [LARGE SCALE GENOMIC DNA]</scope>
    <source>
        <strain evidence="4 5">C-169</strain>
    </source>
</reference>